<feature type="signal peptide" evidence="1">
    <location>
        <begin position="1"/>
        <end position="25"/>
    </location>
</feature>
<evidence type="ECO:0000313" key="2">
    <source>
        <dbReference type="EMBL" id="MFC3283134.1"/>
    </source>
</evidence>
<feature type="chain" id="PRO_5045101604" evidence="1">
    <location>
        <begin position="26"/>
        <end position="203"/>
    </location>
</feature>
<keyword evidence="1" id="KW-0732">Signal</keyword>
<protein>
    <submittedName>
        <fullName evidence="2">OmpW family protein</fullName>
    </submittedName>
</protein>
<organism evidence="2 3">
    <name type="scientific">Litchfieldella rifensis</name>
    <dbReference type="NCBI Taxonomy" id="762643"/>
    <lineage>
        <taxon>Bacteria</taxon>
        <taxon>Pseudomonadati</taxon>
        <taxon>Pseudomonadota</taxon>
        <taxon>Gammaproteobacteria</taxon>
        <taxon>Oceanospirillales</taxon>
        <taxon>Halomonadaceae</taxon>
        <taxon>Litchfieldella</taxon>
    </lineage>
</organism>
<dbReference type="InterPro" id="IPR005618">
    <property type="entry name" value="OMPW"/>
</dbReference>
<comment type="caution">
    <text evidence="2">The sequence shown here is derived from an EMBL/GenBank/DDBJ whole genome shotgun (WGS) entry which is preliminary data.</text>
</comment>
<dbReference type="RefSeq" id="WP_386772200.1">
    <property type="nucleotide sequence ID" value="NZ_JBHRUG010000013.1"/>
</dbReference>
<dbReference type="Pfam" id="PF03922">
    <property type="entry name" value="OmpW"/>
    <property type="match status" value="1"/>
</dbReference>
<dbReference type="PANTHER" id="PTHR36920">
    <property type="match status" value="1"/>
</dbReference>
<dbReference type="SUPFAM" id="SSF56925">
    <property type="entry name" value="OMPA-like"/>
    <property type="match status" value="1"/>
</dbReference>
<dbReference type="EMBL" id="JBHRUG010000013">
    <property type="protein sequence ID" value="MFC3283134.1"/>
    <property type="molecule type" value="Genomic_DNA"/>
</dbReference>
<reference evidence="3" key="1">
    <citation type="journal article" date="2019" name="Int. J. Syst. Evol. Microbiol.">
        <title>The Global Catalogue of Microorganisms (GCM) 10K type strain sequencing project: providing services to taxonomists for standard genome sequencing and annotation.</title>
        <authorList>
            <consortium name="The Broad Institute Genomics Platform"/>
            <consortium name="The Broad Institute Genome Sequencing Center for Infectious Disease"/>
            <person name="Wu L."/>
            <person name="Ma J."/>
        </authorList>
    </citation>
    <scope>NUCLEOTIDE SEQUENCE [LARGE SCALE GENOMIC DNA]</scope>
    <source>
        <strain evidence="3">CECT 7698</strain>
    </source>
</reference>
<dbReference type="InterPro" id="IPR011250">
    <property type="entry name" value="OMP/PagP_B-barrel"/>
</dbReference>
<dbReference type="PROSITE" id="PS51257">
    <property type="entry name" value="PROKAR_LIPOPROTEIN"/>
    <property type="match status" value="1"/>
</dbReference>
<gene>
    <name evidence="2" type="ORF">ACFOEV_05855</name>
</gene>
<name>A0ABV7LKU4_9GAMM</name>
<dbReference type="PANTHER" id="PTHR36920:SF1">
    <property type="entry name" value="OUTER MEMBRANE PROTEIN W"/>
    <property type="match status" value="1"/>
</dbReference>
<sequence>MSKIKWISAAVIAGSCVFATQAAMAYGYSAGDFFVRGGIAKVNPESDNGEALGQDLDISDENGFTYGLGYLFHDKFGVELNGSESFQHDVSLGGADLGTVDRIPVNLMVNYYPLGGLDARVQPYVGAGLNYTNISGEPADIDARRSFGAVGQVGLDLAVTENVMLNGFANYADVDSDLRRNGDQIGTAKIDPMTIGGGVTFRF</sequence>
<evidence type="ECO:0000313" key="3">
    <source>
        <dbReference type="Proteomes" id="UP001595579"/>
    </source>
</evidence>
<dbReference type="Gene3D" id="2.40.160.20">
    <property type="match status" value="1"/>
</dbReference>
<accession>A0ABV7LKU4</accession>
<proteinExistence type="predicted"/>
<dbReference type="Proteomes" id="UP001595579">
    <property type="component" value="Unassembled WGS sequence"/>
</dbReference>
<keyword evidence="3" id="KW-1185">Reference proteome</keyword>
<evidence type="ECO:0000256" key="1">
    <source>
        <dbReference type="SAM" id="SignalP"/>
    </source>
</evidence>